<keyword evidence="2" id="KW-1185">Reference proteome</keyword>
<dbReference type="InterPro" id="IPR016084">
    <property type="entry name" value="Haem_Oase-like_multi-hlx"/>
</dbReference>
<comment type="caution">
    <text evidence="1">The sequence shown here is derived from an EMBL/GenBank/DDBJ whole genome shotgun (WGS) entry which is preliminary data.</text>
</comment>
<evidence type="ECO:0000313" key="1">
    <source>
        <dbReference type="EMBL" id="MBL7632026.1"/>
    </source>
</evidence>
<dbReference type="Gene3D" id="1.20.910.10">
    <property type="entry name" value="Heme oxygenase-like"/>
    <property type="match status" value="1"/>
</dbReference>
<dbReference type="EMBL" id="JAEACQ010000293">
    <property type="protein sequence ID" value="MBL7632026.1"/>
    <property type="molecule type" value="Genomic_DNA"/>
</dbReference>
<dbReference type="AlphaFoldDB" id="A0A937UVA1"/>
<dbReference type="RefSeq" id="WP_202999651.1">
    <property type="nucleotide sequence ID" value="NZ_JADWYU010000147.1"/>
</dbReference>
<organism evidence="1 2">
    <name type="scientific">Frankia nepalensis</name>
    <dbReference type="NCBI Taxonomy" id="1836974"/>
    <lineage>
        <taxon>Bacteria</taxon>
        <taxon>Bacillati</taxon>
        <taxon>Actinomycetota</taxon>
        <taxon>Actinomycetes</taxon>
        <taxon>Frankiales</taxon>
        <taxon>Frankiaceae</taxon>
        <taxon>Frankia</taxon>
    </lineage>
</organism>
<proteinExistence type="predicted"/>
<name>A0A937UVA1_9ACTN</name>
<protein>
    <submittedName>
        <fullName evidence="1">Uncharacterized protein</fullName>
    </submittedName>
</protein>
<gene>
    <name evidence="1" type="ORF">I7412_33685</name>
</gene>
<accession>A0A937UVA1</accession>
<reference evidence="1" key="1">
    <citation type="submission" date="2020-12" db="EMBL/GenBank/DDBJ databases">
        <title>Genomic characterization of non-nitrogen-fixing Frankia strains.</title>
        <authorList>
            <person name="Carlos-Shanley C."/>
            <person name="Guerra T."/>
            <person name="Hahn D."/>
        </authorList>
    </citation>
    <scope>NUCLEOTIDE SEQUENCE</scope>
    <source>
        <strain evidence="1">CN6</strain>
    </source>
</reference>
<evidence type="ECO:0000313" key="2">
    <source>
        <dbReference type="Proteomes" id="UP000604475"/>
    </source>
</evidence>
<sequence>MKKIHDYIVEHQWRFGGHPFFVRLERPAPLSEILPFPTLLTFWVMGFQDALRLNAGMMTEPRFQAMARQHVREDSGHDLWFLRDLELIDGSLPDLRILFGEEHWAAREMTYGLLSDLILAEDDVERTVVVLAIESVSEIFLERIVPYFQGAGVERALRYFATNHSEVEKDHELRDLDTREMLDAIELSPSAEARCRSAVDRCYARFEDLFDRIDKKIEECLAAGGGRYDERAALVRDAARATHRPGREPVGHPAR</sequence>
<dbReference type="Proteomes" id="UP000604475">
    <property type="component" value="Unassembled WGS sequence"/>
</dbReference>